<keyword evidence="2" id="KW-0472">Membrane</keyword>
<feature type="transmembrane region" description="Helical" evidence="2">
    <location>
        <begin position="482"/>
        <end position="503"/>
    </location>
</feature>
<evidence type="ECO:0000313" key="3">
    <source>
        <dbReference type="EMBL" id="CAB4950897.1"/>
    </source>
</evidence>
<gene>
    <name evidence="3" type="ORF">UFOPK3752_01649</name>
</gene>
<dbReference type="InterPro" id="IPR050834">
    <property type="entry name" value="Glycosyltransf_2"/>
</dbReference>
<accession>A0A6J7K664</accession>
<feature type="transmembrane region" description="Helical" evidence="2">
    <location>
        <begin position="741"/>
        <end position="761"/>
    </location>
</feature>
<dbReference type="PANTHER" id="PTHR43685">
    <property type="entry name" value="GLYCOSYLTRANSFERASE"/>
    <property type="match status" value="1"/>
</dbReference>
<feature type="transmembrane region" description="Helical" evidence="2">
    <location>
        <begin position="515"/>
        <end position="533"/>
    </location>
</feature>
<dbReference type="PANTHER" id="PTHR43685:SF3">
    <property type="entry name" value="SLR2126 PROTEIN"/>
    <property type="match status" value="1"/>
</dbReference>
<dbReference type="Gene3D" id="3.90.550.10">
    <property type="entry name" value="Spore Coat Polysaccharide Biosynthesis Protein SpsA, Chain A"/>
    <property type="match status" value="1"/>
</dbReference>
<feature type="transmembrane region" description="Helical" evidence="2">
    <location>
        <begin position="620"/>
        <end position="647"/>
    </location>
</feature>
<dbReference type="InterPro" id="IPR029044">
    <property type="entry name" value="Nucleotide-diphossugar_trans"/>
</dbReference>
<keyword evidence="2" id="KW-0812">Transmembrane</keyword>
<dbReference type="SUPFAM" id="SSF53448">
    <property type="entry name" value="Nucleotide-diphospho-sugar transferases"/>
    <property type="match status" value="1"/>
</dbReference>
<feature type="region of interest" description="Disordered" evidence="1">
    <location>
        <begin position="1103"/>
        <end position="1133"/>
    </location>
</feature>
<feature type="transmembrane region" description="Helical" evidence="2">
    <location>
        <begin position="539"/>
        <end position="560"/>
    </location>
</feature>
<feature type="transmembrane region" description="Helical" evidence="2">
    <location>
        <begin position="717"/>
        <end position="734"/>
    </location>
</feature>
<keyword evidence="2" id="KW-1133">Transmembrane helix</keyword>
<proteinExistence type="predicted"/>
<feature type="transmembrane region" description="Helical" evidence="2">
    <location>
        <begin position="773"/>
        <end position="793"/>
    </location>
</feature>
<evidence type="ECO:0000256" key="1">
    <source>
        <dbReference type="SAM" id="MobiDB-lite"/>
    </source>
</evidence>
<feature type="transmembrane region" description="Helical" evidence="2">
    <location>
        <begin position="659"/>
        <end position="677"/>
    </location>
</feature>
<protein>
    <submittedName>
        <fullName evidence="3">Unannotated protein</fullName>
    </submittedName>
</protein>
<organism evidence="3">
    <name type="scientific">freshwater metagenome</name>
    <dbReference type="NCBI Taxonomy" id="449393"/>
    <lineage>
        <taxon>unclassified sequences</taxon>
        <taxon>metagenomes</taxon>
        <taxon>ecological metagenomes</taxon>
    </lineage>
</organism>
<sequence length="1133" mass="120042">MASDDARVDDLETITEDLDAHFFAEDLDEFALREHVVTTVLVSHDGARWLPAVLTALSRSTLRPDWVIGVDTGSVDDTQVLMRAAADTGLIDLLVELPRDTGFGTAVARGIEAEGELLADGSHGPHEPPRYGAHELVATVEDPADLLDAPVAWIWLLHDDSAPDPAALASLLLAADRDHTVEILGSKLRGWRNESMLVECGVTVARSGNRVTGLERRELDQGQHDGVRDVLAVSTAGMLVRRDVWDALGGFDPALPMFRDDIDFCWRARRAGYRVVVATDAVVHHREAATHSRRVVDAGSPKHPERPRRLDRSAAIHLMRAHSSGLRRPFVTTRLLVGTIVRAIGLLLGKAPDQARDEWGAFRDAVRDRAALRSSRARVDSAGRGPASVSDSDVRTLLAHRGVQARHALESVADLVAGRDSVEVRRSVLDSTPDDPSAWLGDDHHVSRLRRWAAQPATLLVCGLVLVALIGARSLLGAGELLGGALVPAPAGAADLWAAYTSAWHEVGAGSAADAPAWLIPLALLAALLRGSASSAVDVLLLLLVPMAGLTSYLALRGVVVVRWARIWAAVTYATLPAVTGAISGGRIGTAAAIVLLPWLARSCARLVGIGRAPTWRRVFGTSLLLAVVASFTPVLWLAAALLALIASVTYVRDAKGRVRLLLTVLVPVALLMPWSLRIIREPALLWLEPGLTGPTDAHLTALDVALLRPGGVGSTPLWLGFGIVLAGLVALAVPGRRRPVAAAWVVGLCGLMIGVVESVLRVTVSAIPDPVAPWPGVATALWGGALILAATLTMDRLPRLLAISNFTWRQPAAGMLLILLALAPLGSLALVVIGIDGPLTRGSRDVLPAFVAADMRGLQRPRALVLSRLTDHRLAYDLLSAPEPALGDLDVAGPQWVTTEIDLLVARLAGGVGADEITMLAAHGIRYVVLTRVDVGGEGDPLVDTLDGQRGVRRLASRGGDAVWQLSPVSSRAQVSASASVGRGSAPVRMAVEEPRVTTSIDTTVTAGPAGRRLILAEASNGRWLWSINGISVTPQAGVGVESEGGVEGGLDPSVQHVALPDESARVVVTFDGTSRRRWLWAQAAVIIGVVILALPSRRREIDDDADEVPESGAEREPDVGNPSPPIEVVQP</sequence>
<feature type="transmembrane region" description="Helical" evidence="2">
    <location>
        <begin position="567"/>
        <end position="600"/>
    </location>
</feature>
<feature type="transmembrane region" description="Helical" evidence="2">
    <location>
        <begin position="1080"/>
        <end position="1096"/>
    </location>
</feature>
<name>A0A6J7K664_9ZZZZ</name>
<dbReference type="AlphaFoldDB" id="A0A6J7K664"/>
<evidence type="ECO:0000256" key="2">
    <source>
        <dbReference type="SAM" id="Phobius"/>
    </source>
</evidence>
<reference evidence="3" key="1">
    <citation type="submission" date="2020-05" db="EMBL/GenBank/DDBJ databases">
        <authorList>
            <person name="Chiriac C."/>
            <person name="Salcher M."/>
            <person name="Ghai R."/>
            <person name="Kavagutti S V."/>
        </authorList>
    </citation>
    <scope>NUCLEOTIDE SEQUENCE</scope>
</reference>
<dbReference type="Pfam" id="PF13641">
    <property type="entry name" value="Glyco_tranf_2_3"/>
    <property type="match status" value="1"/>
</dbReference>
<feature type="transmembrane region" description="Helical" evidence="2">
    <location>
        <begin position="457"/>
        <end position="476"/>
    </location>
</feature>
<feature type="transmembrane region" description="Helical" evidence="2">
    <location>
        <begin position="814"/>
        <end position="836"/>
    </location>
</feature>
<dbReference type="EMBL" id="CAFBND010000078">
    <property type="protein sequence ID" value="CAB4950897.1"/>
    <property type="molecule type" value="Genomic_DNA"/>
</dbReference>